<keyword evidence="2" id="KW-1185">Reference proteome</keyword>
<protein>
    <submittedName>
        <fullName evidence="1">Uncharacterized protein</fullName>
    </submittedName>
</protein>
<accession>A0AAD5TK36</accession>
<proteinExistence type="predicted"/>
<dbReference type="EMBL" id="JADGJQ010000037">
    <property type="protein sequence ID" value="KAJ3176874.1"/>
    <property type="molecule type" value="Genomic_DNA"/>
</dbReference>
<evidence type="ECO:0000313" key="1">
    <source>
        <dbReference type="EMBL" id="KAJ3176874.1"/>
    </source>
</evidence>
<dbReference type="AlphaFoldDB" id="A0AAD5TK36"/>
<comment type="caution">
    <text evidence="1">The sequence shown here is derived from an EMBL/GenBank/DDBJ whole genome shotgun (WGS) entry which is preliminary data.</text>
</comment>
<dbReference type="Proteomes" id="UP001212152">
    <property type="component" value="Unassembled WGS sequence"/>
</dbReference>
<reference evidence="1" key="1">
    <citation type="submission" date="2020-05" db="EMBL/GenBank/DDBJ databases">
        <title>Phylogenomic resolution of chytrid fungi.</title>
        <authorList>
            <person name="Stajich J.E."/>
            <person name="Amses K."/>
            <person name="Simmons R."/>
            <person name="Seto K."/>
            <person name="Myers J."/>
            <person name="Bonds A."/>
            <person name="Quandt C.A."/>
            <person name="Barry K."/>
            <person name="Liu P."/>
            <person name="Grigoriev I."/>
            <person name="Longcore J.E."/>
            <person name="James T.Y."/>
        </authorList>
    </citation>
    <scope>NUCLEOTIDE SEQUENCE</scope>
    <source>
        <strain evidence="1">JEL0379</strain>
    </source>
</reference>
<evidence type="ECO:0000313" key="2">
    <source>
        <dbReference type="Proteomes" id="UP001212152"/>
    </source>
</evidence>
<name>A0AAD5TK36_9FUNG</name>
<organism evidence="1 2">
    <name type="scientific">Geranomyces variabilis</name>
    <dbReference type="NCBI Taxonomy" id="109894"/>
    <lineage>
        <taxon>Eukaryota</taxon>
        <taxon>Fungi</taxon>
        <taxon>Fungi incertae sedis</taxon>
        <taxon>Chytridiomycota</taxon>
        <taxon>Chytridiomycota incertae sedis</taxon>
        <taxon>Chytridiomycetes</taxon>
        <taxon>Spizellomycetales</taxon>
        <taxon>Powellomycetaceae</taxon>
        <taxon>Geranomyces</taxon>
    </lineage>
</organism>
<gene>
    <name evidence="1" type="ORF">HDU87_004806</name>
</gene>
<sequence>MSFLLARRLGSIAAVAAIRTPPSPLAQSPLRSLLLLASPSASPFPPSPAPLQARAYRRHTFETLVHEGGSGRSVMTYADKAAQAYFRLRDVVQESRLRETVRAQERFERNSDKRRRKKKEKQWKAYMRMVRKRVQVAWDLKNRTARQKEVYEDI</sequence>